<proteinExistence type="predicted"/>
<reference evidence="1 2" key="1">
    <citation type="journal article" date="2012" name="Environ. Microbiol.">
        <title>The genome sequence of Desulfatibacillum alkenivorans AK-01: a blueprint for anaerobic alkane oxidation.</title>
        <authorList>
            <person name="Callaghan A.V."/>
            <person name="Morris B.E."/>
            <person name="Pereira I.A."/>
            <person name="McInerney M.J."/>
            <person name="Austin R.N."/>
            <person name="Groves J.T."/>
            <person name="Kukor J.J."/>
            <person name="Suflita J.M."/>
            <person name="Young L.Y."/>
            <person name="Zylstra G.J."/>
            <person name="Wawrik B."/>
        </authorList>
    </citation>
    <scope>NUCLEOTIDE SEQUENCE [LARGE SCALE GENOMIC DNA]</scope>
    <source>
        <strain evidence="1 2">AK-01</strain>
    </source>
</reference>
<dbReference type="AlphaFoldDB" id="B8FJM5"/>
<gene>
    <name evidence="1" type="ordered locus">Dalk_4008</name>
</gene>
<dbReference type="EMBL" id="CP001322">
    <property type="protein sequence ID" value="ACL05694.1"/>
    <property type="molecule type" value="Genomic_DNA"/>
</dbReference>
<dbReference type="HOGENOM" id="CLU_2179540_0_0_7"/>
<dbReference type="Proteomes" id="UP000000739">
    <property type="component" value="Chromosome"/>
</dbReference>
<protein>
    <submittedName>
        <fullName evidence="1">Uncharacterized protein</fullName>
    </submittedName>
</protein>
<sequence>MTKPYVHIPLDEENRSISGYFTLEREVRLPYEGKEVLYTVGTGVMDSSCCGFGGCAYAMVPGFVVTWKEKKDLENRDISMVEPISDQESQKQLSKIIRKKEGVTQVNFL</sequence>
<keyword evidence="2" id="KW-1185">Reference proteome</keyword>
<evidence type="ECO:0000313" key="2">
    <source>
        <dbReference type="Proteomes" id="UP000000739"/>
    </source>
</evidence>
<evidence type="ECO:0000313" key="1">
    <source>
        <dbReference type="EMBL" id="ACL05694.1"/>
    </source>
</evidence>
<dbReference type="eggNOG" id="ENOG5033N1H">
    <property type="taxonomic scope" value="Bacteria"/>
</dbReference>
<dbReference type="KEGG" id="dal:Dalk_4008"/>
<organism evidence="1 2">
    <name type="scientific">Desulfatibacillum aliphaticivorans</name>
    <dbReference type="NCBI Taxonomy" id="218208"/>
    <lineage>
        <taxon>Bacteria</taxon>
        <taxon>Pseudomonadati</taxon>
        <taxon>Thermodesulfobacteriota</taxon>
        <taxon>Desulfobacteria</taxon>
        <taxon>Desulfobacterales</taxon>
        <taxon>Desulfatibacillaceae</taxon>
        <taxon>Desulfatibacillum</taxon>
    </lineage>
</organism>
<name>B8FJM5_DESAL</name>
<dbReference type="RefSeq" id="WP_015948742.1">
    <property type="nucleotide sequence ID" value="NC_011768.1"/>
</dbReference>
<accession>B8FJM5</accession>